<dbReference type="AlphaFoldDB" id="A0A8H7BGT8"/>
<accession>A0A8H7BGT8</accession>
<comment type="caution">
    <text evidence="2">The sequence shown here is derived from an EMBL/GenBank/DDBJ whole genome shotgun (WGS) entry which is preliminary data.</text>
</comment>
<reference evidence="2" key="1">
    <citation type="submission" date="2020-01" db="EMBL/GenBank/DDBJ databases">
        <title>Genome Sequencing of Three Apophysomyces-Like Fungal Strains Confirms a Novel Fungal Genus in the Mucoromycota with divergent Burkholderia-like Endosymbiotic Bacteria.</title>
        <authorList>
            <person name="Stajich J.E."/>
            <person name="Macias A.M."/>
            <person name="Carter-House D."/>
            <person name="Lovett B."/>
            <person name="Kasson L.R."/>
            <person name="Berry K."/>
            <person name="Grigoriev I."/>
            <person name="Chang Y."/>
            <person name="Spatafora J."/>
            <person name="Kasson M.T."/>
        </authorList>
    </citation>
    <scope>NUCLEOTIDE SEQUENCE</scope>
    <source>
        <strain evidence="2">NRRL A-21654</strain>
    </source>
</reference>
<keyword evidence="3" id="KW-1185">Reference proteome</keyword>
<evidence type="ECO:0000313" key="3">
    <source>
        <dbReference type="Proteomes" id="UP000605846"/>
    </source>
</evidence>
<gene>
    <name evidence="2" type="ORF">EC973_003780</name>
</gene>
<feature type="region of interest" description="Disordered" evidence="1">
    <location>
        <begin position="15"/>
        <end position="66"/>
    </location>
</feature>
<evidence type="ECO:0000256" key="1">
    <source>
        <dbReference type="SAM" id="MobiDB-lite"/>
    </source>
</evidence>
<sequence>MPQQNIKGNTVNIFYNYRAGPGHGRGAREGRRRVGRRQRQRQQQQEQQEEEGQPMSVDEAALQELR</sequence>
<name>A0A8H7BGT8_9FUNG</name>
<organism evidence="2 3">
    <name type="scientific">Apophysomyces ossiformis</name>
    <dbReference type="NCBI Taxonomy" id="679940"/>
    <lineage>
        <taxon>Eukaryota</taxon>
        <taxon>Fungi</taxon>
        <taxon>Fungi incertae sedis</taxon>
        <taxon>Mucoromycota</taxon>
        <taxon>Mucoromycotina</taxon>
        <taxon>Mucoromycetes</taxon>
        <taxon>Mucorales</taxon>
        <taxon>Mucorineae</taxon>
        <taxon>Mucoraceae</taxon>
        <taxon>Apophysomyces</taxon>
    </lineage>
</organism>
<proteinExistence type="predicted"/>
<dbReference type="EMBL" id="JABAYA010000219">
    <property type="protein sequence ID" value="KAF7721997.1"/>
    <property type="molecule type" value="Genomic_DNA"/>
</dbReference>
<dbReference type="Proteomes" id="UP000605846">
    <property type="component" value="Unassembled WGS sequence"/>
</dbReference>
<feature type="compositionally biased region" description="Basic residues" evidence="1">
    <location>
        <begin position="30"/>
        <end position="40"/>
    </location>
</feature>
<evidence type="ECO:0000313" key="2">
    <source>
        <dbReference type="EMBL" id="KAF7721997.1"/>
    </source>
</evidence>
<protein>
    <submittedName>
        <fullName evidence="2">Uncharacterized protein</fullName>
    </submittedName>
</protein>